<proteinExistence type="predicted"/>
<keyword evidence="5" id="KW-0547">Nucleotide-binding</keyword>
<evidence type="ECO:0000256" key="1">
    <source>
        <dbReference type="ARBA" id="ARBA00000085"/>
    </source>
</evidence>
<name>A0ABU2Y9D0_9FLAO</name>
<keyword evidence="9" id="KW-1133">Transmembrane helix</keyword>
<keyword evidence="9" id="KW-0812">Transmembrane</keyword>
<dbReference type="Proteomes" id="UP001252186">
    <property type="component" value="Unassembled WGS sequence"/>
</dbReference>
<dbReference type="PROSITE" id="PS50109">
    <property type="entry name" value="HIS_KIN"/>
    <property type="match status" value="1"/>
</dbReference>
<dbReference type="Gene3D" id="1.10.287.130">
    <property type="match status" value="1"/>
</dbReference>
<evidence type="ECO:0000256" key="5">
    <source>
        <dbReference type="ARBA" id="ARBA00022741"/>
    </source>
</evidence>
<dbReference type="SUPFAM" id="SSF55874">
    <property type="entry name" value="ATPase domain of HSP90 chaperone/DNA topoisomerase II/histidine kinase"/>
    <property type="match status" value="1"/>
</dbReference>
<feature type="transmembrane region" description="Helical" evidence="9">
    <location>
        <begin position="178"/>
        <end position="200"/>
    </location>
</feature>
<evidence type="ECO:0000256" key="3">
    <source>
        <dbReference type="ARBA" id="ARBA00022553"/>
    </source>
</evidence>
<dbReference type="Pfam" id="PF00512">
    <property type="entry name" value="HisKA"/>
    <property type="match status" value="1"/>
</dbReference>
<evidence type="ECO:0000256" key="8">
    <source>
        <dbReference type="ARBA" id="ARBA00023012"/>
    </source>
</evidence>
<dbReference type="EMBL" id="JAVRHV010000008">
    <property type="protein sequence ID" value="MDT0554264.1"/>
    <property type="molecule type" value="Genomic_DNA"/>
</dbReference>
<evidence type="ECO:0000313" key="12">
    <source>
        <dbReference type="Proteomes" id="UP001252186"/>
    </source>
</evidence>
<evidence type="ECO:0000313" key="11">
    <source>
        <dbReference type="EMBL" id="MDT0554264.1"/>
    </source>
</evidence>
<dbReference type="InterPro" id="IPR004358">
    <property type="entry name" value="Sig_transdc_His_kin-like_C"/>
</dbReference>
<dbReference type="Pfam" id="PF02518">
    <property type="entry name" value="HATPase_c"/>
    <property type="match status" value="1"/>
</dbReference>
<dbReference type="SMART" id="SM00388">
    <property type="entry name" value="HisKA"/>
    <property type="match status" value="1"/>
</dbReference>
<dbReference type="SUPFAM" id="SSF47384">
    <property type="entry name" value="Homodimeric domain of signal transducing histidine kinase"/>
    <property type="match status" value="1"/>
</dbReference>
<keyword evidence="12" id="KW-1185">Reference proteome</keyword>
<dbReference type="InterPro" id="IPR003661">
    <property type="entry name" value="HisK_dim/P_dom"/>
</dbReference>
<dbReference type="PRINTS" id="PR00344">
    <property type="entry name" value="BCTRLSENSOR"/>
</dbReference>
<comment type="caution">
    <text evidence="11">The sequence shown here is derived from an EMBL/GenBank/DDBJ whole genome shotgun (WGS) entry which is preliminary data.</text>
</comment>
<dbReference type="InterPro" id="IPR005467">
    <property type="entry name" value="His_kinase_dom"/>
</dbReference>
<dbReference type="EC" id="2.7.13.3" evidence="2"/>
<keyword evidence="3" id="KW-0597">Phosphoprotein</keyword>
<keyword evidence="4" id="KW-0808">Transferase</keyword>
<dbReference type="PANTHER" id="PTHR43065">
    <property type="entry name" value="SENSOR HISTIDINE KINASE"/>
    <property type="match status" value="1"/>
</dbReference>
<feature type="domain" description="Histidine kinase" evidence="10">
    <location>
        <begin position="272"/>
        <end position="479"/>
    </location>
</feature>
<organism evidence="11 12">
    <name type="scientific">Urechidicola vernalis</name>
    <dbReference type="NCBI Taxonomy" id="3075600"/>
    <lineage>
        <taxon>Bacteria</taxon>
        <taxon>Pseudomonadati</taxon>
        <taxon>Bacteroidota</taxon>
        <taxon>Flavobacteriia</taxon>
        <taxon>Flavobacteriales</taxon>
        <taxon>Flavobacteriaceae</taxon>
        <taxon>Urechidicola</taxon>
    </lineage>
</organism>
<evidence type="ECO:0000256" key="2">
    <source>
        <dbReference type="ARBA" id="ARBA00012438"/>
    </source>
</evidence>
<evidence type="ECO:0000259" key="10">
    <source>
        <dbReference type="PROSITE" id="PS50109"/>
    </source>
</evidence>
<dbReference type="PANTHER" id="PTHR43065:SF10">
    <property type="entry name" value="PEROXIDE STRESS-ACTIVATED HISTIDINE KINASE MAK3"/>
    <property type="match status" value="1"/>
</dbReference>
<gene>
    <name evidence="11" type="ORF">RM519_13465</name>
</gene>
<keyword evidence="7 11" id="KW-0067">ATP-binding</keyword>
<dbReference type="RefSeq" id="WP_311594344.1">
    <property type="nucleotide sequence ID" value="NZ_JAVRHV010000008.1"/>
</dbReference>
<dbReference type="InterPro" id="IPR036890">
    <property type="entry name" value="HATPase_C_sf"/>
</dbReference>
<dbReference type="SMART" id="SM00387">
    <property type="entry name" value="HATPase_c"/>
    <property type="match status" value="1"/>
</dbReference>
<accession>A0ABU2Y9D0</accession>
<keyword evidence="6" id="KW-0418">Kinase</keyword>
<keyword evidence="8" id="KW-0902">Two-component regulatory system</keyword>
<feature type="transmembrane region" description="Helical" evidence="9">
    <location>
        <begin position="12"/>
        <end position="35"/>
    </location>
</feature>
<keyword evidence="9" id="KW-0472">Membrane</keyword>
<protein>
    <recommendedName>
        <fullName evidence="2">histidine kinase</fullName>
        <ecNumber evidence="2">2.7.13.3</ecNumber>
    </recommendedName>
</protein>
<dbReference type="GO" id="GO:0005524">
    <property type="term" value="F:ATP binding"/>
    <property type="evidence" value="ECO:0007669"/>
    <property type="project" value="UniProtKB-KW"/>
</dbReference>
<comment type="catalytic activity">
    <reaction evidence="1">
        <text>ATP + protein L-histidine = ADP + protein N-phospho-L-histidine.</text>
        <dbReference type="EC" id="2.7.13.3"/>
    </reaction>
</comment>
<evidence type="ECO:0000256" key="6">
    <source>
        <dbReference type="ARBA" id="ARBA00022777"/>
    </source>
</evidence>
<evidence type="ECO:0000256" key="4">
    <source>
        <dbReference type="ARBA" id="ARBA00022679"/>
    </source>
</evidence>
<reference evidence="11 12" key="1">
    <citation type="submission" date="2023-09" db="EMBL/GenBank/DDBJ databases">
        <authorList>
            <person name="Rey-Velasco X."/>
        </authorList>
    </citation>
    <scope>NUCLEOTIDE SEQUENCE [LARGE SCALE GENOMIC DNA]</scope>
    <source>
        <strain evidence="11 12">P050</strain>
    </source>
</reference>
<evidence type="ECO:0000256" key="9">
    <source>
        <dbReference type="SAM" id="Phobius"/>
    </source>
</evidence>
<dbReference type="InterPro" id="IPR036097">
    <property type="entry name" value="HisK_dim/P_sf"/>
</dbReference>
<dbReference type="Gene3D" id="6.10.340.10">
    <property type="match status" value="1"/>
</dbReference>
<dbReference type="CDD" id="cd00082">
    <property type="entry name" value="HisKA"/>
    <property type="match status" value="1"/>
</dbReference>
<dbReference type="Gene3D" id="3.30.565.10">
    <property type="entry name" value="Histidine kinase-like ATPase, C-terminal domain"/>
    <property type="match status" value="1"/>
</dbReference>
<dbReference type="InterPro" id="IPR003594">
    <property type="entry name" value="HATPase_dom"/>
</dbReference>
<sequence length="479" mass="54625">MLKRRLSLQNRVFLAMVALVVMASVLIALVTIFQYNEQAQEYNTGRFERKETAIRKHINFEMRNSSFPIKGEFLLPMFQSSIKEISDVHNLEVEIYDLQGNFIISSNDDIKTGTISEYVFNELSTTIDHRFVSRAEKDGIEFQSSYTYLLDDSLKRIGILHLPYLEDSSALSRELREFLSRLAVGFLIMFAFGLALAYFISSYITRSIKTVSDKISQTAIHKRNEKIVLNDASKEIHNLVDSYNRMIDDLEESAVKLAQNEREEAWREMAKQVAHEIKNPLTPMRLTVQSFERKFDPADPNIDQKLKEYSNSLIQQIDVMSSIASAFSDFAKMPTQKREEINLVEVIKNAMEIFPESYISFSCEENKIMANLDKMQIIRVVTNLVKNSIQATETIENPKIEVALLNEEGGIQLKVTDNGKGISTEVSEMVFEPKFTTKSSGMGLGLPMIKNIIEAYNGSISFTSKKEIGTEFIVTLPKE</sequence>
<evidence type="ECO:0000256" key="7">
    <source>
        <dbReference type="ARBA" id="ARBA00022840"/>
    </source>
</evidence>